<evidence type="ECO:0000256" key="3">
    <source>
        <dbReference type="ARBA" id="ARBA00022989"/>
    </source>
</evidence>
<keyword evidence="9" id="KW-1185">Reference proteome</keyword>
<feature type="domain" description="Rhodopsin" evidence="7">
    <location>
        <begin position="39"/>
        <end position="272"/>
    </location>
</feature>
<feature type="transmembrane region" description="Helical" evidence="6">
    <location>
        <begin position="91"/>
        <end position="112"/>
    </location>
</feature>
<reference evidence="8" key="1">
    <citation type="journal article" date="2021" name="Nat. Commun.">
        <title>Genetic determinants of endophytism in the Arabidopsis root mycobiome.</title>
        <authorList>
            <person name="Mesny F."/>
            <person name="Miyauchi S."/>
            <person name="Thiergart T."/>
            <person name="Pickel B."/>
            <person name="Atanasova L."/>
            <person name="Karlsson M."/>
            <person name="Huettel B."/>
            <person name="Barry K.W."/>
            <person name="Haridas S."/>
            <person name="Chen C."/>
            <person name="Bauer D."/>
            <person name="Andreopoulos W."/>
            <person name="Pangilinan J."/>
            <person name="LaButti K."/>
            <person name="Riley R."/>
            <person name="Lipzen A."/>
            <person name="Clum A."/>
            <person name="Drula E."/>
            <person name="Henrissat B."/>
            <person name="Kohler A."/>
            <person name="Grigoriev I.V."/>
            <person name="Martin F.M."/>
            <person name="Hacquard S."/>
        </authorList>
    </citation>
    <scope>NUCLEOTIDE SEQUENCE</scope>
    <source>
        <strain evidence="8">MPI-CAGE-AT-0147</strain>
    </source>
</reference>
<dbReference type="PANTHER" id="PTHR33048:SF47">
    <property type="entry name" value="INTEGRAL MEMBRANE PROTEIN-RELATED"/>
    <property type="match status" value="1"/>
</dbReference>
<dbReference type="InterPro" id="IPR052337">
    <property type="entry name" value="SAT4-like"/>
</dbReference>
<gene>
    <name evidence="8" type="ORF">EDB81DRAFT_353670</name>
</gene>
<keyword evidence="2 6" id="KW-0812">Transmembrane</keyword>
<name>A0A9P9FGJ8_9HYPO</name>
<dbReference type="Proteomes" id="UP000738349">
    <property type="component" value="Unassembled WGS sequence"/>
</dbReference>
<comment type="caution">
    <text evidence="8">The sequence shown here is derived from an EMBL/GenBank/DDBJ whole genome shotgun (WGS) entry which is preliminary data.</text>
</comment>
<evidence type="ECO:0000313" key="8">
    <source>
        <dbReference type="EMBL" id="KAH7161852.1"/>
    </source>
</evidence>
<evidence type="ECO:0000256" key="6">
    <source>
        <dbReference type="SAM" id="Phobius"/>
    </source>
</evidence>
<evidence type="ECO:0000256" key="1">
    <source>
        <dbReference type="ARBA" id="ARBA00004141"/>
    </source>
</evidence>
<protein>
    <recommendedName>
        <fullName evidence="7">Rhodopsin domain-containing protein</fullName>
    </recommendedName>
</protein>
<feature type="transmembrane region" description="Helical" evidence="6">
    <location>
        <begin position="179"/>
        <end position="199"/>
    </location>
</feature>
<organism evidence="8 9">
    <name type="scientific">Dactylonectria macrodidyma</name>
    <dbReference type="NCBI Taxonomy" id="307937"/>
    <lineage>
        <taxon>Eukaryota</taxon>
        <taxon>Fungi</taxon>
        <taxon>Dikarya</taxon>
        <taxon>Ascomycota</taxon>
        <taxon>Pezizomycotina</taxon>
        <taxon>Sordariomycetes</taxon>
        <taxon>Hypocreomycetidae</taxon>
        <taxon>Hypocreales</taxon>
        <taxon>Nectriaceae</taxon>
        <taxon>Dactylonectria</taxon>
    </lineage>
</organism>
<accession>A0A9P9FGJ8</accession>
<evidence type="ECO:0000259" key="7">
    <source>
        <dbReference type="Pfam" id="PF20684"/>
    </source>
</evidence>
<dbReference type="Pfam" id="PF20684">
    <property type="entry name" value="Fung_rhodopsin"/>
    <property type="match status" value="1"/>
</dbReference>
<feature type="transmembrane region" description="Helical" evidence="6">
    <location>
        <begin position="211"/>
        <end position="229"/>
    </location>
</feature>
<evidence type="ECO:0000256" key="2">
    <source>
        <dbReference type="ARBA" id="ARBA00022692"/>
    </source>
</evidence>
<dbReference type="EMBL" id="JAGMUV010000004">
    <property type="protein sequence ID" value="KAH7161852.1"/>
    <property type="molecule type" value="Genomic_DNA"/>
</dbReference>
<dbReference type="PANTHER" id="PTHR33048">
    <property type="entry name" value="PTH11-LIKE INTEGRAL MEMBRANE PROTEIN (AFU_ORTHOLOGUE AFUA_5G11245)"/>
    <property type="match status" value="1"/>
</dbReference>
<keyword evidence="3 6" id="KW-1133">Transmembrane helix</keyword>
<comment type="similarity">
    <text evidence="5">Belongs to the SAT4 family.</text>
</comment>
<keyword evidence="4 6" id="KW-0472">Membrane</keyword>
<dbReference type="AlphaFoldDB" id="A0A9P9FGJ8"/>
<feature type="transmembrane region" description="Helical" evidence="6">
    <location>
        <begin position="20"/>
        <end position="43"/>
    </location>
</feature>
<feature type="transmembrane region" description="Helical" evidence="6">
    <location>
        <begin position="132"/>
        <end position="159"/>
    </location>
</feature>
<evidence type="ECO:0000256" key="4">
    <source>
        <dbReference type="ARBA" id="ARBA00023136"/>
    </source>
</evidence>
<sequence>MPKTMDLSGSPAIEYRTREPVVIAVVSLLLSICTLMVGLRVWCRHSKNQLGLDDWAAVATLMSILACGTAIACLTRYGLGRHVWTLSPEEVVLYLRCFWVSIFFYMTSLALVKLTLLLQYYRLMSVSNMRTVFLAAIVIICLWAVSQIFIMLLSCIPLQATWDPRVHGKCGPNVLTLWYFNGVFNIVSDVAIFILPLPVIYKLQLPRSHKLCLVAIFCLGFFTVGVSILRMQWLRPQEDFTWWNVKPSSWSLAELTSAISCACLPTFKPLVTRVQIFIHDSFKGDSTTHLQQGSRQTDVECNFSLAESREQSSQDPRRPDKVHGYDIETTITAEERSW</sequence>
<dbReference type="GO" id="GO:0016020">
    <property type="term" value="C:membrane"/>
    <property type="evidence" value="ECO:0007669"/>
    <property type="project" value="UniProtKB-SubCell"/>
</dbReference>
<evidence type="ECO:0000256" key="5">
    <source>
        <dbReference type="ARBA" id="ARBA00038359"/>
    </source>
</evidence>
<evidence type="ECO:0000313" key="9">
    <source>
        <dbReference type="Proteomes" id="UP000738349"/>
    </source>
</evidence>
<feature type="transmembrane region" description="Helical" evidence="6">
    <location>
        <begin position="55"/>
        <end position="79"/>
    </location>
</feature>
<proteinExistence type="inferred from homology"/>
<comment type="subcellular location">
    <subcellularLocation>
        <location evidence="1">Membrane</location>
        <topology evidence="1">Multi-pass membrane protein</topology>
    </subcellularLocation>
</comment>
<dbReference type="InterPro" id="IPR049326">
    <property type="entry name" value="Rhodopsin_dom_fungi"/>
</dbReference>
<dbReference type="OrthoDB" id="10017208at2759"/>